<reference evidence="2 3" key="1">
    <citation type="submission" date="2014-06" db="EMBL/GenBank/DDBJ databases">
        <title>Evolutionary Origins and Diversification of the Mycorrhizal Mutualists.</title>
        <authorList>
            <consortium name="DOE Joint Genome Institute"/>
            <consortium name="Mycorrhizal Genomics Consortium"/>
            <person name="Kohler A."/>
            <person name="Kuo A."/>
            <person name="Nagy L.G."/>
            <person name="Floudas D."/>
            <person name="Copeland A."/>
            <person name="Barry K.W."/>
            <person name="Cichocki N."/>
            <person name="Veneault-Fourrey C."/>
            <person name="LaButti K."/>
            <person name="Lindquist E.A."/>
            <person name="Lipzen A."/>
            <person name="Lundell T."/>
            <person name="Morin E."/>
            <person name="Murat C."/>
            <person name="Riley R."/>
            <person name="Ohm R."/>
            <person name="Sun H."/>
            <person name="Tunlid A."/>
            <person name="Henrissat B."/>
            <person name="Grigoriev I.V."/>
            <person name="Hibbett D.S."/>
            <person name="Martin F."/>
        </authorList>
    </citation>
    <scope>NUCLEOTIDE SEQUENCE [LARGE SCALE GENOMIC DNA]</scope>
    <source>
        <strain evidence="2 3">SS14</strain>
    </source>
</reference>
<gene>
    <name evidence="2" type="ORF">M422DRAFT_259188</name>
</gene>
<dbReference type="OrthoDB" id="245989at2759"/>
<evidence type="ECO:0008006" key="4">
    <source>
        <dbReference type="Google" id="ProtNLM"/>
    </source>
</evidence>
<evidence type="ECO:0000313" key="3">
    <source>
        <dbReference type="Proteomes" id="UP000054279"/>
    </source>
</evidence>
<dbReference type="Proteomes" id="UP000054279">
    <property type="component" value="Unassembled WGS sequence"/>
</dbReference>
<dbReference type="SUPFAM" id="SSF52540">
    <property type="entry name" value="P-loop containing nucleoside triphosphate hydrolases"/>
    <property type="match status" value="1"/>
</dbReference>
<organism evidence="2 3">
    <name type="scientific">Sphaerobolus stellatus (strain SS14)</name>
    <dbReference type="NCBI Taxonomy" id="990650"/>
    <lineage>
        <taxon>Eukaryota</taxon>
        <taxon>Fungi</taxon>
        <taxon>Dikarya</taxon>
        <taxon>Basidiomycota</taxon>
        <taxon>Agaricomycotina</taxon>
        <taxon>Agaricomycetes</taxon>
        <taxon>Phallomycetidae</taxon>
        <taxon>Geastrales</taxon>
        <taxon>Sphaerobolaceae</taxon>
        <taxon>Sphaerobolus</taxon>
    </lineage>
</organism>
<dbReference type="HOGENOM" id="CLU_1210513_0_0_1"/>
<sequence>MEKPVPDSLSSSYVDPETAQATHVPSTFSDTEAEESFAAIELKLMRASAKQIKSNDPEKGLDEDEVFDLCEYLSSVSNASADAGLHTYHKRVGVAWEDLEVIVPGGADFKIYVETFGQAVINFFLYPVLVTSRIYSKFSASKSALTGSTILYKNNGILKPGEMCLVLGTPGAGCTTFHKSIANQREGYTYIGGDVKCAGIDAAEMLKRYKGEVVYNQEGRPY</sequence>
<dbReference type="EMBL" id="KN837162">
    <property type="protein sequence ID" value="KIJ38276.1"/>
    <property type="molecule type" value="Genomic_DNA"/>
</dbReference>
<feature type="region of interest" description="Disordered" evidence="1">
    <location>
        <begin position="1"/>
        <end position="32"/>
    </location>
</feature>
<evidence type="ECO:0000256" key="1">
    <source>
        <dbReference type="SAM" id="MobiDB-lite"/>
    </source>
</evidence>
<proteinExistence type="predicted"/>
<evidence type="ECO:0000313" key="2">
    <source>
        <dbReference type="EMBL" id="KIJ38276.1"/>
    </source>
</evidence>
<dbReference type="AlphaFoldDB" id="A0A0C9VL43"/>
<feature type="compositionally biased region" description="Polar residues" evidence="1">
    <location>
        <begin position="8"/>
        <end position="30"/>
    </location>
</feature>
<name>A0A0C9VL43_SPHS4</name>
<dbReference type="InterPro" id="IPR027417">
    <property type="entry name" value="P-loop_NTPase"/>
</dbReference>
<accession>A0A0C9VL43</accession>
<protein>
    <recommendedName>
        <fullName evidence="4">ABC-transporter N-terminal domain-containing protein</fullName>
    </recommendedName>
</protein>
<keyword evidence="3" id="KW-1185">Reference proteome</keyword>